<feature type="signal peptide" evidence="7">
    <location>
        <begin position="1"/>
        <end position="20"/>
    </location>
</feature>
<evidence type="ECO:0000313" key="9">
    <source>
        <dbReference type="Proteomes" id="UP000605986"/>
    </source>
</evidence>
<protein>
    <recommendedName>
        <fullName evidence="10">Mid2 domain-containing protein</fullName>
    </recommendedName>
</protein>
<dbReference type="AlphaFoldDB" id="A0A8H4K6E6"/>
<keyword evidence="3 6" id="KW-1133">Transmembrane helix</keyword>
<evidence type="ECO:0000256" key="2">
    <source>
        <dbReference type="ARBA" id="ARBA00022692"/>
    </source>
</evidence>
<name>A0A8H4K6E6_9HYPO</name>
<keyword evidence="9" id="KW-1185">Reference proteome</keyword>
<evidence type="ECO:0000256" key="3">
    <source>
        <dbReference type="ARBA" id="ARBA00022989"/>
    </source>
</evidence>
<sequence>MPFLKKVGLVFSLLASQASCDSKFIRPPEWDPKQKADQDLTKNIRYDDGEIIPILFDTDLDDVDLHISQVGYHGKNSRYGILSKNGPPYPDGWVAEYDAGKMMKNNEDCVYWFGLYESGRRVAASQYVNVSAPKLDKTKTVTATSTKTLSFLSETFTTRTSAESTTKPTADTTGASLSEETSSTSSDPGLSKGETAGVAVGAILGGLLILGGIGWVIWTRLAKKKNNTGPLAELPDHSQQQPYASEQKVELPGHPEAYPPNHARSPSQIFEAP</sequence>
<comment type="caution">
    <text evidence="8">The sequence shown here is derived from an EMBL/GenBank/DDBJ whole genome shotgun (WGS) entry which is preliminary data.</text>
</comment>
<evidence type="ECO:0000256" key="7">
    <source>
        <dbReference type="SAM" id="SignalP"/>
    </source>
</evidence>
<feature type="region of interest" description="Disordered" evidence="5">
    <location>
        <begin position="158"/>
        <end position="192"/>
    </location>
</feature>
<feature type="region of interest" description="Disordered" evidence="5">
    <location>
        <begin position="229"/>
        <end position="273"/>
    </location>
</feature>
<feature type="compositionally biased region" description="Polar residues" evidence="5">
    <location>
        <begin position="264"/>
        <end position="273"/>
    </location>
</feature>
<dbReference type="OrthoDB" id="5082685at2759"/>
<feature type="compositionally biased region" description="Low complexity" evidence="5">
    <location>
        <begin position="158"/>
        <end position="169"/>
    </location>
</feature>
<proteinExistence type="predicted"/>
<comment type="subcellular location">
    <subcellularLocation>
        <location evidence="1">Membrane</location>
        <topology evidence="1">Single-pass membrane protein</topology>
    </subcellularLocation>
</comment>
<dbReference type="Proteomes" id="UP000605986">
    <property type="component" value="Unassembled WGS sequence"/>
</dbReference>
<gene>
    <name evidence="8" type="ORF">F53441_11115</name>
</gene>
<feature type="transmembrane region" description="Helical" evidence="6">
    <location>
        <begin position="196"/>
        <end position="218"/>
    </location>
</feature>
<evidence type="ECO:0000256" key="6">
    <source>
        <dbReference type="SAM" id="Phobius"/>
    </source>
</evidence>
<keyword evidence="2 6" id="KW-0812">Transmembrane</keyword>
<evidence type="ECO:0000256" key="5">
    <source>
        <dbReference type="SAM" id="MobiDB-lite"/>
    </source>
</evidence>
<keyword evidence="4 6" id="KW-0472">Membrane</keyword>
<dbReference type="GO" id="GO:0016020">
    <property type="term" value="C:membrane"/>
    <property type="evidence" value="ECO:0007669"/>
    <property type="project" value="UniProtKB-SubCell"/>
</dbReference>
<dbReference type="PANTHER" id="PTHR15549">
    <property type="entry name" value="PAIRED IMMUNOGLOBULIN-LIKE TYPE 2 RECEPTOR"/>
    <property type="match status" value="1"/>
</dbReference>
<feature type="chain" id="PRO_5034689502" description="Mid2 domain-containing protein" evidence="7">
    <location>
        <begin position="21"/>
        <end position="273"/>
    </location>
</feature>
<organism evidence="8 9">
    <name type="scientific">Fusarium austroafricanum</name>
    <dbReference type="NCBI Taxonomy" id="2364996"/>
    <lineage>
        <taxon>Eukaryota</taxon>
        <taxon>Fungi</taxon>
        <taxon>Dikarya</taxon>
        <taxon>Ascomycota</taxon>
        <taxon>Pezizomycotina</taxon>
        <taxon>Sordariomycetes</taxon>
        <taxon>Hypocreomycetidae</taxon>
        <taxon>Hypocreales</taxon>
        <taxon>Nectriaceae</taxon>
        <taxon>Fusarium</taxon>
        <taxon>Fusarium concolor species complex</taxon>
    </lineage>
</organism>
<accession>A0A8H4K6E6</accession>
<feature type="compositionally biased region" description="Low complexity" evidence="5">
    <location>
        <begin position="176"/>
        <end position="186"/>
    </location>
</feature>
<dbReference type="EMBL" id="JAADJG010000549">
    <property type="protein sequence ID" value="KAF4444522.1"/>
    <property type="molecule type" value="Genomic_DNA"/>
</dbReference>
<evidence type="ECO:0008006" key="10">
    <source>
        <dbReference type="Google" id="ProtNLM"/>
    </source>
</evidence>
<evidence type="ECO:0000256" key="1">
    <source>
        <dbReference type="ARBA" id="ARBA00004167"/>
    </source>
</evidence>
<dbReference type="InterPro" id="IPR051694">
    <property type="entry name" value="Immunoregulatory_rcpt-like"/>
</dbReference>
<reference evidence="8" key="1">
    <citation type="submission" date="2020-01" db="EMBL/GenBank/DDBJ databases">
        <title>Identification and distribution of gene clusters putatively required for synthesis of sphingolipid metabolism inhibitors in phylogenetically diverse species of the filamentous fungus Fusarium.</title>
        <authorList>
            <person name="Kim H.-S."/>
            <person name="Busman M."/>
            <person name="Brown D.W."/>
            <person name="Divon H."/>
            <person name="Uhlig S."/>
            <person name="Proctor R.H."/>
        </authorList>
    </citation>
    <scope>NUCLEOTIDE SEQUENCE</scope>
    <source>
        <strain evidence="8">NRRL 53441</strain>
    </source>
</reference>
<keyword evidence="7" id="KW-0732">Signal</keyword>
<dbReference type="GO" id="GO:0071944">
    <property type="term" value="C:cell periphery"/>
    <property type="evidence" value="ECO:0007669"/>
    <property type="project" value="UniProtKB-ARBA"/>
</dbReference>
<evidence type="ECO:0000313" key="8">
    <source>
        <dbReference type="EMBL" id="KAF4444522.1"/>
    </source>
</evidence>
<evidence type="ECO:0000256" key="4">
    <source>
        <dbReference type="ARBA" id="ARBA00023136"/>
    </source>
</evidence>